<dbReference type="PATRIC" id="fig|1122147.4.peg.2044"/>
<feature type="transmembrane region" description="Helical" evidence="1">
    <location>
        <begin position="45"/>
        <end position="64"/>
    </location>
</feature>
<dbReference type="AlphaFoldDB" id="A0A0R1XEP4"/>
<gene>
    <name evidence="2" type="ORF">FC91_GL001975</name>
</gene>
<dbReference type="RefSeq" id="WP_027827295.1">
    <property type="nucleotide sequence ID" value="NZ_AUEH01000001.1"/>
</dbReference>
<keyword evidence="1" id="KW-0472">Membrane</keyword>
<accession>A0A0R1XEP4</accession>
<evidence type="ECO:0000313" key="3">
    <source>
        <dbReference type="Proteomes" id="UP000050949"/>
    </source>
</evidence>
<keyword evidence="1" id="KW-1133">Transmembrane helix</keyword>
<proteinExistence type="predicted"/>
<feature type="transmembrane region" description="Helical" evidence="1">
    <location>
        <begin position="70"/>
        <end position="90"/>
    </location>
</feature>
<organism evidence="2 3">
    <name type="scientific">Schleiferilactobacillus harbinensis DSM 16991</name>
    <dbReference type="NCBI Taxonomy" id="1122147"/>
    <lineage>
        <taxon>Bacteria</taxon>
        <taxon>Bacillati</taxon>
        <taxon>Bacillota</taxon>
        <taxon>Bacilli</taxon>
        <taxon>Lactobacillales</taxon>
        <taxon>Lactobacillaceae</taxon>
        <taxon>Schleiferilactobacillus</taxon>
    </lineage>
</organism>
<sequence>MLAKTAIIILLILLVLLSIIARLIVVRLMTTTPDSAVLRAIIPALRRATMILLFIALIGAVILLNAPLMWNLVTVALTLLYMLALIFHLARLLKK</sequence>
<dbReference type="eggNOG" id="ENOG5032P7Q">
    <property type="taxonomic scope" value="Bacteria"/>
</dbReference>
<protein>
    <submittedName>
        <fullName evidence="2">Uncharacterized protein</fullName>
    </submittedName>
</protein>
<dbReference type="EMBL" id="AZFW01000032">
    <property type="protein sequence ID" value="KRM28510.1"/>
    <property type="molecule type" value="Genomic_DNA"/>
</dbReference>
<keyword evidence="1" id="KW-0812">Transmembrane</keyword>
<reference evidence="2 3" key="1">
    <citation type="journal article" date="2015" name="Genome Announc.">
        <title>Expanding the biotechnology potential of lactobacilli through comparative genomics of 213 strains and associated genera.</title>
        <authorList>
            <person name="Sun Z."/>
            <person name="Harris H.M."/>
            <person name="McCann A."/>
            <person name="Guo C."/>
            <person name="Argimon S."/>
            <person name="Zhang W."/>
            <person name="Yang X."/>
            <person name="Jeffery I.B."/>
            <person name="Cooney J.C."/>
            <person name="Kagawa T.F."/>
            <person name="Liu W."/>
            <person name="Song Y."/>
            <person name="Salvetti E."/>
            <person name="Wrobel A."/>
            <person name="Rasinkangas P."/>
            <person name="Parkhill J."/>
            <person name="Rea M.C."/>
            <person name="O'Sullivan O."/>
            <person name="Ritari J."/>
            <person name="Douillard F.P."/>
            <person name="Paul Ross R."/>
            <person name="Yang R."/>
            <person name="Briner A.E."/>
            <person name="Felis G.E."/>
            <person name="de Vos W.M."/>
            <person name="Barrangou R."/>
            <person name="Klaenhammer T.R."/>
            <person name="Caufield P.W."/>
            <person name="Cui Y."/>
            <person name="Zhang H."/>
            <person name="O'Toole P.W."/>
        </authorList>
    </citation>
    <scope>NUCLEOTIDE SEQUENCE [LARGE SCALE GENOMIC DNA]</scope>
    <source>
        <strain evidence="2 3">DSM 16991</strain>
    </source>
</reference>
<evidence type="ECO:0000313" key="2">
    <source>
        <dbReference type="EMBL" id="KRM28510.1"/>
    </source>
</evidence>
<feature type="transmembrane region" description="Helical" evidence="1">
    <location>
        <begin position="6"/>
        <end position="25"/>
    </location>
</feature>
<comment type="caution">
    <text evidence="2">The sequence shown here is derived from an EMBL/GenBank/DDBJ whole genome shotgun (WGS) entry which is preliminary data.</text>
</comment>
<name>A0A0R1XEP4_9LACO</name>
<dbReference type="Proteomes" id="UP000050949">
    <property type="component" value="Unassembled WGS sequence"/>
</dbReference>
<evidence type="ECO:0000256" key="1">
    <source>
        <dbReference type="SAM" id="Phobius"/>
    </source>
</evidence>